<feature type="compositionally biased region" description="Low complexity" evidence="1">
    <location>
        <begin position="281"/>
        <end position="293"/>
    </location>
</feature>
<comment type="caution">
    <text evidence="3">The sequence shown here is derived from an EMBL/GenBank/DDBJ whole genome shotgun (WGS) entry which is preliminary data.</text>
</comment>
<gene>
    <name evidence="3" type="ORF">Cgig2_018123</name>
</gene>
<dbReference type="OrthoDB" id="1107767at2759"/>
<evidence type="ECO:0000313" key="3">
    <source>
        <dbReference type="EMBL" id="KAJ8424113.1"/>
    </source>
</evidence>
<dbReference type="InterPro" id="IPR039607">
    <property type="entry name" value="VQ_8/17/18/20/21/25"/>
</dbReference>
<dbReference type="Proteomes" id="UP001153076">
    <property type="component" value="Unassembled WGS sequence"/>
</dbReference>
<dbReference type="GO" id="GO:0005634">
    <property type="term" value="C:nucleus"/>
    <property type="evidence" value="ECO:0007669"/>
    <property type="project" value="TreeGrafter"/>
</dbReference>
<accession>A0A9Q1JLV3</accession>
<dbReference type="InterPro" id="IPR008889">
    <property type="entry name" value="VQ"/>
</dbReference>
<feature type="region of interest" description="Disordered" evidence="1">
    <location>
        <begin position="276"/>
        <end position="307"/>
    </location>
</feature>
<keyword evidence="4" id="KW-1185">Reference proteome</keyword>
<protein>
    <recommendedName>
        <fullName evidence="2">VQ domain-containing protein</fullName>
    </recommendedName>
</protein>
<feature type="region of interest" description="Disordered" evidence="1">
    <location>
        <begin position="335"/>
        <end position="370"/>
    </location>
</feature>
<feature type="compositionally biased region" description="Polar residues" evidence="1">
    <location>
        <begin position="335"/>
        <end position="349"/>
    </location>
</feature>
<name>A0A9Q1JLV3_9CARY</name>
<evidence type="ECO:0000313" key="4">
    <source>
        <dbReference type="Proteomes" id="UP001153076"/>
    </source>
</evidence>
<reference evidence="3" key="1">
    <citation type="submission" date="2022-04" db="EMBL/GenBank/DDBJ databases">
        <title>Carnegiea gigantea Genome sequencing and assembly v2.</title>
        <authorList>
            <person name="Copetti D."/>
            <person name="Sanderson M.J."/>
            <person name="Burquez A."/>
            <person name="Wojciechowski M.F."/>
        </authorList>
    </citation>
    <scope>NUCLEOTIDE SEQUENCE</scope>
    <source>
        <strain evidence="3">SGP5-SGP5p</strain>
        <tissue evidence="3">Aerial part</tissue>
    </source>
</reference>
<dbReference type="PANTHER" id="PTHR33143:SF6">
    <property type="entry name" value="OS08G0102900 PROTEIN"/>
    <property type="match status" value="1"/>
</dbReference>
<evidence type="ECO:0000256" key="1">
    <source>
        <dbReference type="SAM" id="MobiDB-lite"/>
    </source>
</evidence>
<feature type="region of interest" description="Disordered" evidence="1">
    <location>
        <begin position="225"/>
        <end position="264"/>
    </location>
</feature>
<evidence type="ECO:0000259" key="2">
    <source>
        <dbReference type="Pfam" id="PF05678"/>
    </source>
</evidence>
<proteinExistence type="predicted"/>
<dbReference type="Pfam" id="PF05678">
    <property type="entry name" value="VQ"/>
    <property type="match status" value="1"/>
</dbReference>
<dbReference type="PANTHER" id="PTHR33143">
    <property type="entry name" value="F16F4.1 PROTEIN-RELATED"/>
    <property type="match status" value="1"/>
</dbReference>
<dbReference type="EMBL" id="JAKOGI010001772">
    <property type="protein sequence ID" value="KAJ8424113.1"/>
    <property type="molecule type" value="Genomic_DNA"/>
</dbReference>
<sequence>MLVCSACSLRGSCDRAYVTLKESEQDARTVDLVRLLLFYALDPLAISGALGSQQVDHVNSSARKLLRMLTHLSEASPALAPLQPSFKDSYQMKQIVPSKNTVMAQSIETKKGSKNTAMAQNVEMKKGNWVCPECRISQEMYDAGSAMQRIVKGVTSLTSEETLAASYVVLSESERHYHSTRNNSGEGLSNWVLPLRVFVLSAGAIFMRSSIWRVVKEGLYWRCSEPSGQHHHHNHALPPLPPMKQNGSNNNTNEDDNGYKDMNSTPWPLKIHKDSHTIKKSSSMTSIPGSMSSVGTTMAPKPSQQRPPLIIYTHSPKTIHTNPKDFMSLVQKLTGMSPSEQPTDHNVTSDYKKVRTSESHMRTKDCNPSENDKYEAVVKIETLSNNSNNSSDDNDSSSVITEENCCNSNVGDVVNGRLNSYVETQFFDPTSTSPSSQLLPNLPFCNLPNSTSDLLSCSGDLLLYDYMDFNFPLQ</sequence>
<organism evidence="3 4">
    <name type="scientific">Carnegiea gigantea</name>
    <dbReference type="NCBI Taxonomy" id="171969"/>
    <lineage>
        <taxon>Eukaryota</taxon>
        <taxon>Viridiplantae</taxon>
        <taxon>Streptophyta</taxon>
        <taxon>Embryophyta</taxon>
        <taxon>Tracheophyta</taxon>
        <taxon>Spermatophyta</taxon>
        <taxon>Magnoliopsida</taxon>
        <taxon>eudicotyledons</taxon>
        <taxon>Gunneridae</taxon>
        <taxon>Pentapetalae</taxon>
        <taxon>Caryophyllales</taxon>
        <taxon>Cactineae</taxon>
        <taxon>Cactaceae</taxon>
        <taxon>Cactoideae</taxon>
        <taxon>Echinocereeae</taxon>
        <taxon>Carnegiea</taxon>
    </lineage>
</organism>
<dbReference type="AlphaFoldDB" id="A0A9Q1JLV3"/>
<feature type="compositionally biased region" description="Basic and acidic residues" evidence="1">
    <location>
        <begin position="350"/>
        <end position="370"/>
    </location>
</feature>
<feature type="domain" description="VQ" evidence="2">
    <location>
        <begin position="313"/>
        <end position="338"/>
    </location>
</feature>
<feature type="region of interest" description="Disordered" evidence="1">
    <location>
        <begin position="383"/>
        <end position="402"/>
    </location>
</feature>